<comment type="caution">
    <text evidence="2">The sequence shown here is derived from an EMBL/GenBank/DDBJ whole genome shotgun (WGS) entry which is preliminary data.</text>
</comment>
<dbReference type="Proteomes" id="UP000224006">
    <property type="component" value="Chromosome X"/>
</dbReference>
<feature type="compositionally biased region" description="Pro residues" evidence="1">
    <location>
        <begin position="1009"/>
        <end position="1028"/>
    </location>
</feature>
<feature type="region of interest" description="Disordered" evidence="1">
    <location>
        <begin position="2343"/>
        <end position="2376"/>
    </location>
</feature>
<feature type="compositionally biased region" description="Basic and acidic residues" evidence="1">
    <location>
        <begin position="853"/>
        <end position="888"/>
    </location>
</feature>
<feature type="region of interest" description="Disordered" evidence="1">
    <location>
        <begin position="2004"/>
        <end position="2123"/>
    </location>
</feature>
<feature type="compositionally biased region" description="Low complexity" evidence="1">
    <location>
        <begin position="251"/>
        <end position="262"/>
    </location>
</feature>
<feature type="compositionally biased region" description="Basic and acidic residues" evidence="1">
    <location>
        <begin position="147"/>
        <end position="156"/>
    </location>
</feature>
<feature type="compositionally biased region" description="Low complexity" evidence="1">
    <location>
        <begin position="1730"/>
        <end position="1755"/>
    </location>
</feature>
<dbReference type="RefSeq" id="XP_029216517.1">
    <property type="nucleotide sequence ID" value="XM_029360541.1"/>
</dbReference>
<feature type="region of interest" description="Disordered" evidence="1">
    <location>
        <begin position="485"/>
        <end position="504"/>
    </location>
</feature>
<feature type="region of interest" description="Disordered" evidence="1">
    <location>
        <begin position="1730"/>
        <end position="1759"/>
    </location>
</feature>
<feature type="region of interest" description="Disordered" evidence="1">
    <location>
        <begin position="1830"/>
        <end position="1872"/>
    </location>
</feature>
<feature type="compositionally biased region" description="Basic and acidic residues" evidence="1">
    <location>
        <begin position="912"/>
        <end position="934"/>
    </location>
</feature>
<feature type="compositionally biased region" description="Polar residues" evidence="1">
    <location>
        <begin position="989"/>
        <end position="1006"/>
    </location>
</feature>
<feature type="compositionally biased region" description="Low complexity" evidence="1">
    <location>
        <begin position="1392"/>
        <end position="1405"/>
    </location>
</feature>
<feature type="compositionally biased region" description="Basic and acidic residues" evidence="1">
    <location>
        <begin position="784"/>
        <end position="796"/>
    </location>
</feature>
<reference evidence="2 3" key="1">
    <citation type="submission" date="2017-09" db="EMBL/GenBank/DDBJ databases">
        <title>Genome sequencing of Besnoitia besnoiti strain Bb-Ger1.</title>
        <authorList>
            <person name="Schares G."/>
            <person name="Venepally P."/>
            <person name="Lorenzi H.A."/>
        </authorList>
    </citation>
    <scope>NUCLEOTIDE SEQUENCE [LARGE SCALE GENOMIC DNA]</scope>
    <source>
        <strain evidence="2 3">Bb-Ger1</strain>
    </source>
</reference>
<feature type="region of interest" description="Disordered" evidence="1">
    <location>
        <begin position="2496"/>
        <end position="2552"/>
    </location>
</feature>
<feature type="compositionally biased region" description="Polar residues" evidence="1">
    <location>
        <begin position="1326"/>
        <end position="1347"/>
    </location>
</feature>
<feature type="compositionally biased region" description="Basic residues" evidence="1">
    <location>
        <begin position="769"/>
        <end position="778"/>
    </location>
</feature>
<dbReference type="GeneID" id="40306887"/>
<dbReference type="OrthoDB" id="334047at2759"/>
<feature type="compositionally biased region" description="Basic and acidic residues" evidence="1">
    <location>
        <begin position="2355"/>
        <end position="2374"/>
    </location>
</feature>
<dbReference type="VEuPathDB" id="ToxoDB:BESB_018260"/>
<keyword evidence="3" id="KW-1185">Reference proteome</keyword>
<feature type="compositionally biased region" description="Basic and acidic residues" evidence="1">
    <location>
        <begin position="1571"/>
        <end position="1589"/>
    </location>
</feature>
<feature type="region of interest" description="Disordered" evidence="1">
    <location>
        <begin position="16"/>
        <end position="49"/>
    </location>
</feature>
<feature type="compositionally biased region" description="Basic and acidic residues" evidence="1">
    <location>
        <begin position="1157"/>
        <end position="1170"/>
    </location>
</feature>
<protein>
    <submittedName>
        <fullName evidence="2">Uncharacterized protein</fullName>
    </submittedName>
</protein>
<feature type="compositionally biased region" description="Basic and acidic residues" evidence="1">
    <location>
        <begin position="2429"/>
        <end position="2443"/>
    </location>
</feature>
<feature type="compositionally biased region" description="Basic and acidic residues" evidence="1">
    <location>
        <begin position="165"/>
        <end position="175"/>
    </location>
</feature>
<feature type="compositionally biased region" description="Low complexity" evidence="1">
    <location>
        <begin position="2004"/>
        <end position="2029"/>
    </location>
</feature>
<feature type="region of interest" description="Disordered" evidence="1">
    <location>
        <begin position="80"/>
        <end position="267"/>
    </location>
</feature>
<organism evidence="2 3">
    <name type="scientific">Besnoitia besnoiti</name>
    <name type="common">Apicomplexan protozoan</name>
    <dbReference type="NCBI Taxonomy" id="94643"/>
    <lineage>
        <taxon>Eukaryota</taxon>
        <taxon>Sar</taxon>
        <taxon>Alveolata</taxon>
        <taxon>Apicomplexa</taxon>
        <taxon>Conoidasida</taxon>
        <taxon>Coccidia</taxon>
        <taxon>Eucoccidiorida</taxon>
        <taxon>Eimeriorina</taxon>
        <taxon>Sarcocystidae</taxon>
        <taxon>Besnoitia</taxon>
    </lineage>
</organism>
<feature type="compositionally biased region" description="Low complexity" evidence="1">
    <location>
        <begin position="1075"/>
        <end position="1108"/>
    </location>
</feature>
<feature type="compositionally biased region" description="Basic and acidic residues" evidence="1">
    <location>
        <begin position="1242"/>
        <end position="1257"/>
    </location>
</feature>
<dbReference type="STRING" id="94643.A0A2A9M1Y3"/>
<feature type="compositionally biased region" description="Gly residues" evidence="1">
    <location>
        <begin position="207"/>
        <end position="217"/>
    </location>
</feature>
<feature type="compositionally biased region" description="Acidic residues" evidence="1">
    <location>
        <begin position="2514"/>
        <end position="2523"/>
    </location>
</feature>
<evidence type="ECO:0000313" key="2">
    <source>
        <dbReference type="EMBL" id="PFH32508.1"/>
    </source>
</evidence>
<feature type="region of interest" description="Disordered" evidence="1">
    <location>
        <begin position="648"/>
        <end position="696"/>
    </location>
</feature>
<feature type="compositionally biased region" description="Polar residues" evidence="1">
    <location>
        <begin position="1125"/>
        <end position="1134"/>
    </location>
</feature>
<feature type="compositionally biased region" description="Polar residues" evidence="1">
    <location>
        <begin position="234"/>
        <end position="246"/>
    </location>
</feature>
<dbReference type="KEGG" id="bbes:BESB_018260"/>
<evidence type="ECO:0000313" key="3">
    <source>
        <dbReference type="Proteomes" id="UP000224006"/>
    </source>
</evidence>
<feature type="region of interest" description="Disordered" evidence="1">
    <location>
        <begin position="734"/>
        <end position="1618"/>
    </location>
</feature>
<dbReference type="EMBL" id="NWUJ01000011">
    <property type="protein sequence ID" value="PFH32508.1"/>
    <property type="molecule type" value="Genomic_DNA"/>
</dbReference>
<proteinExistence type="predicted"/>
<feature type="compositionally biased region" description="Basic and acidic residues" evidence="1">
    <location>
        <begin position="1830"/>
        <end position="1844"/>
    </location>
</feature>
<feature type="compositionally biased region" description="Basic and acidic residues" evidence="1">
    <location>
        <begin position="182"/>
        <end position="205"/>
    </location>
</feature>
<feature type="compositionally biased region" description="Basic residues" evidence="1">
    <location>
        <begin position="1444"/>
        <end position="1453"/>
    </location>
</feature>
<feature type="compositionally biased region" description="Low complexity" evidence="1">
    <location>
        <begin position="2062"/>
        <end position="2090"/>
    </location>
</feature>
<feature type="compositionally biased region" description="Basic and acidic residues" evidence="1">
    <location>
        <begin position="1459"/>
        <end position="1478"/>
    </location>
</feature>
<feature type="compositionally biased region" description="Low complexity" evidence="1">
    <location>
        <begin position="820"/>
        <end position="834"/>
    </location>
</feature>
<feature type="compositionally biased region" description="Basic and acidic residues" evidence="1">
    <location>
        <begin position="668"/>
        <end position="680"/>
    </location>
</feature>
<feature type="region of interest" description="Disordered" evidence="1">
    <location>
        <begin position="2389"/>
        <end position="2482"/>
    </location>
</feature>
<accession>A0A2A9M1Y3</accession>
<feature type="compositionally biased region" description="Polar residues" evidence="1">
    <location>
        <begin position="2541"/>
        <end position="2552"/>
    </location>
</feature>
<gene>
    <name evidence="2" type="ORF">BESB_018260</name>
</gene>
<feature type="compositionally biased region" description="Low complexity" evidence="1">
    <location>
        <begin position="416"/>
        <end position="440"/>
    </location>
</feature>
<feature type="region of interest" description="Disordered" evidence="1">
    <location>
        <begin position="1662"/>
        <end position="1700"/>
    </location>
</feature>
<feature type="compositionally biased region" description="Low complexity" evidence="1">
    <location>
        <begin position="523"/>
        <end position="541"/>
    </location>
</feature>
<feature type="compositionally biased region" description="Low complexity" evidence="1">
    <location>
        <begin position="1029"/>
        <end position="1048"/>
    </location>
</feature>
<feature type="compositionally biased region" description="Low complexity" evidence="1">
    <location>
        <begin position="1507"/>
        <end position="1518"/>
    </location>
</feature>
<feature type="compositionally biased region" description="Basic and acidic residues" evidence="1">
    <location>
        <begin position="757"/>
        <end position="768"/>
    </location>
</feature>
<feature type="region of interest" description="Disordered" evidence="1">
    <location>
        <begin position="516"/>
        <end position="553"/>
    </location>
</feature>
<feature type="compositionally biased region" description="Basic and acidic residues" evidence="1">
    <location>
        <begin position="2389"/>
        <end position="2410"/>
    </location>
</feature>
<feature type="compositionally biased region" description="Basic and acidic residues" evidence="1">
    <location>
        <begin position="1379"/>
        <end position="1390"/>
    </location>
</feature>
<feature type="compositionally biased region" description="Basic and acidic residues" evidence="1">
    <location>
        <begin position="2524"/>
        <end position="2533"/>
    </location>
</feature>
<feature type="region of interest" description="Disordered" evidence="1">
    <location>
        <begin position="2613"/>
        <end position="2654"/>
    </location>
</feature>
<feature type="compositionally biased region" description="Basic and acidic residues" evidence="1">
    <location>
        <begin position="1176"/>
        <end position="1210"/>
    </location>
</feature>
<evidence type="ECO:0000256" key="1">
    <source>
        <dbReference type="SAM" id="MobiDB-lite"/>
    </source>
</evidence>
<feature type="compositionally biased region" description="Basic and acidic residues" evidence="1">
    <location>
        <begin position="1280"/>
        <end position="1295"/>
    </location>
</feature>
<sequence>MCFSGGTLWARALRRGAGTPGFSGSDGALRACDPRRQGGTKARSASVRSGAEVGGMTCSLRCDASPAEALQATSEGGRYAGLTAQSSGEGSGPAATQPAPLKSEDAEFPRLPTKRRRRGSSSSPEACVAAFPAQAADSSREEAEEPNGDRGRRGEGQEGPGEGGQARRERRRDIHAASSDLAGKREPEDMLAAEPRERGLRERLGNPEGGAPHGGGGKGDRKTNLSGAADWKTTDTAEATRTQDNSVGDGLPSASPLSPVPSGCSLSSPAGCSPDISMCAASPGFSRAPSAPFDCVARPDSSPLAPVSLPGPPCVISSSGGVRISSACAVSHPGSSSSSLAAGGGAASSSSAAQGQATPAAAGAIAPPTSASCATPLCFPLPLSAIPSSIGLYLDPFVRGPALPHCPSCADGEGLPSRLSSPPRSDSTPSSCSASLPSPTDGRHTPPEGANAGVCCCGFPRRPFPRLCLPPPRPVLPGLRRACPRLVPSVHPPPSRRSREAGLCDSAVPSPAAAISETVAGETSPVSPPRTSSTSTSPLSPAQSCRSGDSARVKSPSASSIPFSLFATQLCSRSLLAFIASEDGRLARWKQMLNNLQFGVRAFLNNPEVIYCRGLTRGAQSRLLHLLVNMLPLWIYLAVRPSRAGLDDCRDEGAGEPNRAVEPQRPSPEIKTEAAQRTRTDTPQAAESGGATEQRENVLVEDIDGVHGRQACCESGRLLRPRCQDAKRFLSSINEKGRQGSASSRVQRSGGPDEVNAEERVCRVGERSRGRRRTRSKTRLAGESIEHIHSGEQPVERDDDEPSSAAVVHSGRSGKDEGEGAASARPSGSRSVSRCKYATETDISVVPLQEAAADSREGETGDVSSEGRHTRESPLTEATRRRGKRTDGGKAGLDAAVASHGVREGAAVLSTAEERPESDGLQKRRGADVPEGREQALAADAVSVSPPRRAESLATACAVGPSSACSPTPPRVASSTPASPSPPERVPTQPRSTDSPESSMPPSSGASVLPPPAGTDACPSPPHPPSPGSVPSTSSFPPAAAPASCSAADGPRSLSEATPPSGPASLSRAVARGDSALLHASTAAAAAPRAAGPGRRTAVSVASQTSSAPRREGLASGGHAGNETKPASRQTPTEAATHGPQDQACGGSGGAASEACLSRDRTREGREPGRTAKVSDSGERPTREGDDADLGQERQATRSDAHGGRGKDADGGANRGPGAEDAVSEVNATKDVTRDAGPAQMGERRSAPERADVKEFPAHGGASQDSKPKSQDTRTAPQKGAERGVRRGRDVKEARGAASCGVASHEENPSLFPSALPVKTEKDDSVSQARPSLSLDSVCTPPSSRVSSPCAAGRVHLPCPPVANTEEASTEDAACLAEPSEKPQETESERPASASSLSSALASSARVPAPCAAQEAAKERAIHARVEAAPRGDVAYGEVAASRSRGRAPRTPRRCGVTGEREKRKLSEDGKKNRRDVADANPGSPGGHAQRRLSPRAPHDYAESPEADACSARATAAASVPDGVTGAAGSLWQSQDGRRGKRQRCCASAAMDAEMPQRSSALRRPAATARDATRGELASEARGNPHSEAEPLTTQGEGAEAANVVGDGPELEGRTDKAKNKEVKEALVEKIRATASTEAGAAEPVGKLEHLRRSGRIRKRVGDAREGAMEKPLARQAGDRGRRICGGPTQREAEQANGRGCSSCQEALLMRQRHDSRRFLGSSFLTPPSVVSARASSPHSPNASPSCSPSADSSPLWQLRSTPDPVERLEHLLLFYRRWLGDCRMGNPAREALLQHAELLLPDAFLFGLLRFFSHLSALEDAGFHQVKRMDAQPRRDRGRDADSSKAASECGQGRNCHKDEGNPEAVEAATGRDREDSRRCLSFSDARASSASCCGLARIASEIATGTEALCRSVLEGEETRVALERKKAISSSLLRGGSPNGSTTGGQSGGLSVVAGNSASTSVFPPLPLLKKETQKSTEVSLASAERRRFSGFGASVCASSCASSTSSSTPASPVRCRAAGAGRAGAQPPDAPSKQDAAAGRGRASTPSPSSRNRRRSSRAPTVSPPRRTRSQRSSSALASSTLVCSSVRRRRRGDGRSESLTRGGQAAHQRAPPPSCSSAVLLFSSPLSSRGRGGSAEDKVVKADACDAAKTDLFVSVEASCYLFSCSKISTLLATQIDALRTHPDSAALKKGCVSNAAAFSSARPPGNSPTSSAACSLSRCSTGPHGALTAAPALPVLACASSAPSPPVPALAPCAVWQCAFLSASSANLRSQLYRKLRELVVDFACVVGRLAAVHMDHRRCCLLRCRDLNAAARALDCLPSRALLLIVSQASSAEASLHARRGAGMSLRRQGEGKTTRKTDGKAGKLEPEDSLIQSHIQLMATERHLQGPVAPDRKAEREKDRKTRYSQAPPETEACNTPRGENVGEHESWPHKDGLSSRRRKQNLPSATLAERGKGHADEGGGGTSGEDAPRNLRHSTDPFLIRSEFATAVSSSDSDDSFCPSSSSSSEEDGDSSEDEVLRQWEMRAKSFPRPSRSWQPSSESDSSTFLVRIPWAGSAEACDETVMSSSALSASSPLPLTERSLSVADYLHHVAGCFCGCADSDFAPDEISASDEAEEDGDDDRDDEGLVYEEAEAEPNEQDLQDGEP</sequence>
<name>A0A2A9M1Y3_BESBE</name>
<feature type="compositionally biased region" description="Basic and acidic residues" evidence="1">
    <location>
        <begin position="1416"/>
        <end position="1430"/>
    </location>
</feature>
<feature type="region of interest" description="Disordered" evidence="1">
    <location>
        <begin position="414"/>
        <end position="447"/>
    </location>
</feature>
<feature type="compositionally biased region" description="Basic and acidic residues" evidence="1">
    <location>
        <begin position="1662"/>
        <end position="1682"/>
    </location>
</feature>